<dbReference type="PANTHER" id="PTHR40036:SF1">
    <property type="entry name" value="MACROCIN O-METHYLTRANSFERASE"/>
    <property type="match status" value="1"/>
</dbReference>
<name>A0A1F8DXM5_9BACT</name>
<dbReference type="PANTHER" id="PTHR40036">
    <property type="entry name" value="MACROCIN O-METHYLTRANSFERASE"/>
    <property type="match status" value="1"/>
</dbReference>
<evidence type="ECO:0000313" key="1">
    <source>
        <dbReference type="EMBL" id="OGM93294.1"/>
    </source>
</evidence>
<comment type="caution">
    <text evidence="1">The sequence shown here is derived from an EMBL/GenBank/DDBJ whole genome shotgun (WGS) entry which is preliminary data.</text>
</comment>
<organism evidence="1 2">
    <name type="scientific">Candidatus Wolfebacteria bacterium RIFOXYB1_FULL_54_12</name>
    <dbReference type="NCBI Taxonomy" id="1802559"/>
    <lineage>
        <taxon>Bacteria</taxon>
        <taxon>Candidatus Wolfeibacteriota</taxon>
    </lineage>
</organism>
<proteinExistence type="predicted"/>
<dbReference type="Pfam" id="PF05711">
    <property type="entry name" value="TylF"/>
    <property type="match status" value="1"/>
</dbReference>
<dbReference type="InterPro" id="IPR008884">
    <property type="entry name" value="TylF_MeTrfase"/>
</dbReference>
<dbReference type="Gene3D" id="3.40.50.150">
    <property type="entry name" value="Vaccinia Virus protein VP39"/>
    <property type="match status" value="1"/>
</dbReference>
<dbReference type="Proteomes" id="UP000176422">
    <property type="component" value="Unassembled WGS sequence"/>
</dbReference>
<dbReference type="AlphaFoldDB" id="A0A1F8DXM5"/>
<protein>
    <recommendedName>
        <fullName evidence="3">Methyltransferase</fullName>
    </recommendedName>
</protein>
<accession>A0A1F8DXM5</accession>
<sequence>MIKHFIKKAIPKKFLPKAKAINFILRNKVTYAQDCLYTTVNADFMNDARFANAYAKGRALMLESWGDYQFHWRAYVACWAAQKASGIDGDFVECGVNTGMLDRMIIEYVDFGKLPKKFYLMDTFQGMDEAYSTEAEMKRSHTMGYVDVYEQVKKTFKEFPNVELVKGPIPDTLPLVPSKAIAYLSIDMNCVAPEVAALEYFWDRIVSGGVVLFDDYGFPGHEDQKRAHDAFAMKKNVSILALPTGQGLIIKP</sequence>
<evidence type="ECO:0008006" key="3">
    <source>
        <dbReference type="Google" id="ProtNLM"/>
    </source>
</evidence>
<dbReference type="SUPFAM" id="SSF53335">
    <property type="entry name" value="S-adenosyl-L-methionine-dependent methyltransferases"/>
    <property type="match status" value="1"/>
</dbReference>
<dbReference type="STRING" id="1802559.A2372_02760"/>
<gene>
    <name evidence="1" type="ORF">A2372_02760</name>
</gene>
<evidence type="ECO:0000313" key="2">
    <source>
        <dbReference type="Proteomes" id="UP000176422"/>
    </source>
</evidence>
<dbReference type="InterPro" id="IPR029063">
    <property type="entry name" value="SAM-dependent_MTases_sf"/>
</dbReference>
<dbReference type="EMBL" id="MGIT01000001">
    <property type="protein sequence ID" value="OGM93294.1"/>
    <property type="molecule type" value="Genomic_DNA"/>
</dbReference>
<reference evidence="1 2" key="1">
    <citation type="journal article" date="2016" name="Nat. Commun.">
        <title>Thousands of microbial genomes shed light on interconnected biogeochemical processes in an aquifer system.</title>
        <authorList>
            <person name="Anantharaman K."/>
            <person name="Brown C.T."/>
            <person name="Hug L.A."/>
            <person name="Sharon I."/>
            <person name="Castelle C.J."/>
            <person name="Probst A.J."/>
            <person name="Thomas B.C."/>
            <person name="Singh A."/>
            <person name="Wilkins M.J."/>
            <person name="Karaoz U."/>
            <person name="Brodie E.L."/>
            <person name="Williams K.H."/>
            <person name="Hubbard S.S."/>
            <person name="Banfield J.F."/>
        </authorList>
    </citation>
    <scope>NUCLEOTIDE SEQUENCE [LARGE SCALE GENOMIC DNA]</scope>
</reference>